<keyword evidence="2" id="KW-0813">Transport</keyword>
<dbReference type="EMBL" id="CP129113">
    <property type="protein sequence ID" value="WLV23807.1"/>
    <property type="molecule type" value="Genomic_DNA"/>
</dbReference>
<dbReference type="Gene3D" id="1.20.5.110">
    <property type="match status" value="1"/>
</dbReference>
<keyword evidence="6 8" id="KW-0472">Membrane</keyword>
<protein>
    <submittedName>
        <fullName evidence="10">Ion channel</fullName>
    </submittedName>
</protein>
<evidence type="ECO:0000256" key="7">
    <source>
        <dbReference type="ARBA" id="ARBA00023303"/>
    </source>
</evidence>
<dbReference type="Gene3D" id="1.10.287.70">
    <property type="match status" value="1"/>
</dbReference>
<evidence type="ECO:0000256" key="8">
    <source>
        <dbReference type="SAM" id="Phobius"/>
    </source>
</evidence>
<keyword evidence="5" id="KW-0406">Ion transport</keyword>
<reference evidence="10" key="1">
    <citation type="submission" date="2023-06" db="EMBL/GenBank/DDBJ databases">
        <title>A Treasure from Seagulls: Isolation and Description of Aciduricobacillus qingdaonensis gen. nov., sp. nov., a Rare Obligately Uric Acid-utilizing Member in the Family Bacillaceae.</title>
        <authorList>
            <person name="Liu W."/>
            <person name="Wang B."/>
        </authorList>
    </citation>
    <scope>NUCLEOTIDE SEQUENCE</scope>
    <source>
        <strain evidence="10">44XB</strain>
    </source>
</reference>
<dbReference type="Gene3D" id="1.20.120.350">
    <property type="entry name" value="Voltage-gated potassium channels. Chain C"/>
    <property type="match status" value="1"/>
</dbReference>
<evidence type="ECO:0000313" key="10">
    <source>
        <dbReference type="EMBL" id="WLV23807.1"/>
    </source>
</evidence>
<proteinExistence type="predicted"/>
<keyword evidence="4 8" id="KW-1133">Transmembrane helix</keyword>
<accession>A0ABY9KU70</accession>
<keyword evidence="7" id="KW-0407">Ion channel</keyword>
<dbReference type="Pfam" id="PF07885">
    <property type="entry name" value="Ion_trans_2"/>
    <property type="match status" value="1"/>
</dbReference>
<evidence type="ECO:0000256" key="4">
    <source>
        <dbReference type="ARBA" id="ARBA00022989"/>
    </source>
</evidence>
<dbReference type="PANTHER" id="PTHR11537">
    <property type="entry name" value="VOLTAGE-GATED POTASSIUM CHANNEL"/>
    <property type="match status" value="1"/>
</dbReference>
<dbReference type="InterPro" id="IPR013099">
    <property type="entry name" value="K_chnl_dom"/>
</dbReference>
<feature type="transmembrane region" description="Helical" evidence="8">
    <location>
        <begin position="111"/>
        <end position="132"/>
    </location>
</feature>
<feature type="domain" description="Potassium channel" evidence="9">
    <location>
        <begin position="121"/>
        <end position="191"/>
    </location>
</feature>
<evidence type="ECO:0000259" key="9">
    <source>
        <dbReference type="Pfam" id="PF07885"/>
    </source>
</evidence>
<dbReference type="InterPro" id="IPR027359">
    <property type="entry name" value="Volt_channel_dom_sf"/>
</dbReference>
<feature type="transmembrane region" description="Helical" evidence="8">
    <location>
        <begin position="167"/>
        <end position="192"/>
    </location>
</feature>
<evidence type="ECO:0000256" key="1">
    <source>
        <dbReference type="ARBA" id="ARBA00004141"/>
    </source>
</evidence>
<gene>
    <name evidence="10" type="ORF">QR721_09150</name>
</gene>
<dbReference type="Proteomes" id="UP001180087">
    <property type="component" value="Chromosome"/>
</dbReference>
<evidence type="ECO:0000256" key="5">
    <source>
        <dbReference type="ARBA" id="ARBA00023065"/>
    </source>
</evidence>
<evidence type="ECO:0000313" key="11">
    <source>
        <dbReference type="Proteomes" id="UP001180087"/>
    </source>
</evidence>
<keyword evidence="3 8" id="KW-0812">Transmembrane</keyword>
<feature type="transmembrane region" description="Helical" evidence="8">
    <location>
        <begin position="7"/>
        <end position="25"/>
    </location>
</feature>
<evidence type="ECO:0000256" key="2">
    <source>
        <dbReference type="ARBA" id="ARBA00022448"/>
    </source>
</evidence>
<evidence type="ECO:0000256" key="6">
    <source>
        <dbReference type="ARBA" id="ARBA00023136"/>
    </source>
</evidence>
<dbReference type="PANTHER" id="PTHR11537:SF254">
    <property type="entry name" value="POTASSIUM VOLTAGE-GATED CHANNEL PROTEIN SHAB"/>
    <property type="match status" value="1"/>
</dbReference>
<sequence>MHKKIKIFYEIILFTLAFISILTIFKTNIFTQILDKIIWLVFFIDVLTGFIKSKHKGKYILQHPIEIIAAMPLDSMFQSARIIRALRLLRFFTVGKRYFGPLRRIFETNGLNNLLSVSAFTLLGASILVTYFEPAIDTYEDGLWWSIVTTTTVGYGDLSPKTPAGRLIAVILMLVGIGIIGTLTSSITTYFIHDPVEKNPTIQFLQSELKRYEELTDAEKNRLELILHDLNTESAKNTGKDSPP</sequence>
<comment type="subcellular location">
    <subcellularLocation>
        <location evidence="1">Membrane</location>
        <topology evidence="1">Multi-pass membrane protein</topology>
    </subcellularLocation>
</comment>
<organism evidence="10 11">
    <name type="scientific">Aciduricibacillus chroicocephali</name>
    <dbReference type="NCBI Taxonomy" id="3054939"/>
    <lineage>
        <taxon>Bacteria</taxon>
        <taxon>Bacillati</taxon>
        <taxon>Bacillota</taxon>
        <taxon>Bacilli</taxon>
        <taxon>Bacillales</taxon>
        <taxon>Bacillaceae</taxon>
        <taxon>Aciduricibacillus</taxon>
    </lineage>
</organism>
<evidence type="ECO:0000256" key="3">
    <source>
        <dbReference type="ARBA" id="ARBA00022692"/>
    </source>
</evidence>
<feature type="transmembrane region" description="Helical" evidence="8">
    <location>
        <begin position="37"/>
        <end position="53"/>
    </location>
</feature>
<keyword evidence="11" id="KW-1185">Reference proteome</keyword>
<name>A0ABY9KU70_9BACI</name>
<dbReference type="RefSeq" id="WP_348026192.1">
    <property type="nucleotide sequence ID" value="NZ_CP129113.1"/>
</dbReference>
<dbReference type="PRINTS" id="PR00169">
    <property type="entry name" value="KCHANNEL"/>
</dbReference>
<dbReference type="SUPFAM" id="SSF81324">
    <property type="entry name" value="Voltage-gated potassium channels"/>
    <property type="match status" value="1"/>
</dbReference>
<dbReference type="InterPro" id="IPR028325">
    <property type="entry name" value="VG_K_chnl"/>
</dbReference>